<organism evidence="1 2">
    <name type="scientific">Aulographum hederae CBS 113979</name>
    <dbReference type="NCBI Taxonomy" id="1176131"/>
    <lineage>
        <taxon>Eukaryota</taxon>
        <taxon>Fungi</taxon>
        <taxon>Dikarya</taxon>
        <taxon>Ascomycota</taxon>
        <taxon>Pezizomycotina</taxon>
        <taxon>Dothideomycetes</taxon>
        <taxon>Pleosporomycetidae</taxon>
        <taxon>Aulographales</taxon>
        <taxon>Aulographaceae</taxon>
    </lineage>
</organism>
<gene>
    <name evidence="1" type="ORF">K402DRAFT_116370</name>
</gene>
<protein>
    <submittedName>
        <fullName evidence="1">Uncharacterized protein</fullName>
    </submittedName>
</protein>
<dbReference type="AlphaFoldDB" id="A0A6G1GW91"/>
<reference evidence="1" key="1">
    <citation type="journal article" date="2020" name="Stud. Mycol.">
        <title>101 Dothideomycetes genomes: a test case for predicting lifestyles and emergence of pathogens.</title>
        <authorList>
            <person name="Haridas S."/>
            <person name="Albert R."/>
            <person name="Binder M."/>
            <person name="Bloem J."/>
            <person name="Labutti K."/>
            <person name="Salamov A."/>
            <person name="Andreopoulos B."/>
            <person name="Baker S."/>
            <person name="Barry K."/>
            <person name="Bills G."/>
            <person name="Bluhm B."/>
            <person name="Cannon C."/>
            <person name="Castanera R."/>
            <person name="Culley D."/>
            <person name="Daum C."/>
            <person name="Ezra D."/>
            <person name="Gonzalez J."/>
            <person name="Henrissat B."/>
            <person name="Kuo A."/>
            <person name="Liang C."/>
            <person name="Lipzen A."/>
            <person name="Lutzoni F."/>
            <person name="Magnuson J."/>
            <person name="Mondo S."/>
            <person name="Nolan M."/>
            <person name="Ohm R."/>
            <person name="Pangilinan J."/>
            <person name="Park H.-J."/>
            <person name="Ramirez L."/>
            <person name="Alfaro M."/>
            <person name="Sun H."/>
            <person name="Tritt A."/>
            <person name="Yoshinaga Y."/>
            <person name="Zwiers L.-H."/>
            <person name="Turgeon B."/>
            <person name="Goodwin S."/>
            <person name="Spatafora J."/>
            <person name="Crous P."/>
            <person name="Grigoriev I."/>
        </authorList>
    </citation>
    <scope>NUCLEOTIDE SEQUENCE</scope>
    <source>
        <strain evidence="1">CBS 113979</strain>
    </source>
</reference>
<dbReference type="EMBL" id="ML977164">
    <property type="protein sequence ID" value="KAF1985008.1"/>
    <property type="molecule type" value="Genomic_DNA"/>
</dbReference>
<accession>A0A6G1GW91</accession>
<dbReference type="Proteomes" id="UP000800041">
    <property type="component" value="Unassembled WGS sequence"/>
</dbReference>
<evidence type="ECO:0000313" key="1">
    <source>
        <dbReference type="EMBL" id="KAF1985008.1"/>
    </source>
</evidence>
<name>A0A6G1GW91_9PEZI</name>
<sequence>MMRIVAVLRRIDPRPNNGNRAWSDRRINADEVQRNARFLFTDSPSRRVEREARWTVAVDGGRFTVDFVVRTEHAASGDRSSPPITFAAKGGSAKTFRNRRSSRWPVATANLANHRLRSLAGAKMSLASTHQAVRLALQDSSRIMHDRTGHRFCSV</sequence>
<evidence type="ECO:0000313" key="2">
    <source>
        <dbReference type="Proteomes" id="UP000800041"/>
    </source>
</evidence>
<keyword evidence="2" id="KW-1185">Reference proteome</keyword>
<proteinExistence type="predicted"/>